<keyword evidence="7" id="KW-1185">Reference proteome</keyword>
<dbReference type="InterPro" id="IPR011011">
    <property type="entry name" value="Znf_FYVE_PHD"/>
</dbReference>
<dbReference type="PROSITE" id="PS01359">
    <property type="entry name" value="ZF_PHD_1"/>
    <property type="match status" value="1"/>
</dbReference>
<dbReference type="SMART" id="SM00249">
    <property type="entry name" value="PHD"/>
    <property type="match status" value="1"/>
</dbReference>
<name>A0A068S5Q8_9FUNG</name>
<feature type="domain" description="Zinc finger PHD-type" evidence="5">
    <location>
        <begin position="61"/>
        <end position="105"/>
    </location>
</feature>
<dbReference type="InterPro" id="IPR013083">
    <property type="entry name" value="Znf_RING/FYVE/PHD"/>
</dbReference>
<dbReference type="STRING" id="1263082.A0A068S5Q8"/>
<evidence type="ECO:0000256" key="3">
    <source>
        <dbReference type="ARBA" id="ARBA00022833"/>
    </source>
</evidence>
<dbReference type="CDD" id="cd15550">
    <property type="entry name" value="PHD_MLL5"/>
    <property type="match status" value="1"/>
</dbReference>
<feature type="compositionally biased region" description="Low complexity" evidence="4">
    <location>
        <begin position="168"/>
        <end position="178"/>
    </location>
</feature>
<feature type="compositionally biased region" description="Low complexity" evidence="4">
    <location>
        <begin position="196"/>
        <end position="213"/>
    </location>
</feature>
<evidence type="ECO:0000256" key="1">
    <source>
        <dbReference type="ARBA" id="ARBA00022723"/>
    </source>
</evidence>
<dbReference type="OrthoDB" id="79252at2759"/>
<feature type="compositionally biased region" description="Polar residues" evidence="4">
    <location>
        <begin position="10"/>
        <end position="25"/>
    </location>
</feature>
<keyword evidence="1" id="KW-0479">Metal-binding</keyword>
<dbReference type="InterPro" id="IPR053051">
    <property type="entry name" value="HDAC_complex_subunit"/>
</dbReference>
<dbReference type="Pfam" id="PF20826">
    <property type="entry name" value="PHD_5"/>
    <property type="match status" value="1"/>
</dbReference>
<evidence type="ECO:0000256" key="4">
    <source>
        <dbReference type="SAM" id="MobiDB-lite"/>
    </source>
</evidence>
<dbReference type="PANTHER" id="PTHR47793">
    <property type="entry name" value="HISTONE DEACETYLASE COMPLEX SUBUNIT CTI6"/>
    <property type="match status" value="1"/>
</dbReference>
<sequence length="439" mass="48609">MTAPARRSVRTQPPRKSTSRSTTVTQPPPSLQHDTHSTAEDDDDEEELDQEESSDGGSVTRCLCGEQHNVGLMVQCDRCEVWQHCDCVGLTESDMPDLYYCDHCQPDNHVLYKSHGRYKRAYDPNGNYNNNKKEDHQYPSNGDDAEHRPVKRRKRQDTSRRGRKRPSSRSQRNNAASASDKHEDTTEDEPPEDEGSTSPATSTTPSIPATVATHATAQSNNAMTTSITTGNNSTNTTATATTATTISSPSSPRTPAPPSNNTNHNASSATKKTSNGRSRSGPSPQQQEKRMKKGSPRLSTPDDMPSLHQPYWDQDGLPMRESSPPARIKYPNPKMSITEMNKRARQILDYVSKLQIDMATKRRERSNSTSSASSSLSSASTLPLAEDDHQKCVSPTTPIPALEQQQATTLPPESTLEMMDRITHDLVMFQRKFGSTLKR</sequence>
<dbReference type="GO" id="GO:0008270">
    <property type="term" value="F:zinc ion binding"/>
    <property type="evidence" value="ECO:0007669"/>
    <property type="project" value="UniProtKB-KW"/>
</dbReference>
<evidence type="ECO:0000259" key="5">
    <source>
        <dbReference type="SMART" id="SM00249"/>
    </source>
</evidence>
<dbReference type="GO" id="GO:0061188">
    <property type="term" value="P:negative regulation of rDNA heterochromatin formation"/>
    <property type="evidence" value="ECO:0007669"/>
    <property type="project" value="TreeGrafter"/>
</dbReference>
<dbReference type="EMBL" id="CBTN010000038">
    <property type="protein sequence ID" value="CDH56571.1"/>
    <property type="molecule type" value="Genomic_DNA"/>
</dbReference>
<evidence type="ECO:0000256" key="2">
    <source>
        <dbReference type="ARBA" id="ARBA00022771"/>
    </source>
</evidence>
<feature type="compositionally biased region" description="Low complexity" evidence="4">
    <location>
        <begin position="224"/>
        <end position="251"/>
    </location>
</feature>
<accession>A0A068S5Q8</accession>
<dbReference type="Proteomes" id="UP000027586">
    <property type="component" value="Unassembled WGS sequence"/>
</dbReference>
<feature type="compositionally biased region" description="Acidic residues" evidence="4">
    <location>
        <begin position="185"/>
        <end position="195"/>
    </location>
</feature>
<feature type="region of interest" description="Disordered" evidence="4">
    <location>
        <begin position="1"/>
        <end position="61"/>
    </location>
</feature>
<feature type="region of interest" description="Disordered" evidence="4">
    <location>
        <begin position="360"/>
        <end position="410"/>
    </location>
</feature>
<feature type="compositionally biased region" description="Polar residues" evidence="4">
    <location>
        <begin position="271"/>
        <end position="286"/>
    </location>
</feature>
<comment type="caution">
    <text evidence="6">The sequence shown here is derived from an EMBL/GenBank/DDBJ whole genome shotgun (WGS) entry which is preliminary data.</text>
</comment>
<organism evidence="6 7">
    <name type="scientific">Lichtheimia corymbifera JMRC:FSU:9682</name>
    <dbReference type="NCBI Taxonomy" id="1263082"/>
    <lineage>
        <taxon>Eukaryota</taxon>
        <taxon>Fungi</taxon>
        <taxon>Fungi incertae sedis</taxon>
        <taxon>Mucoromycota</taxon>
        <taxon>Mucoromycotina</taxon>
        <taxon>Mucoromycetes</taxon>
        <taxon>Mucorales</taxon>
        <taxon>Lichtheimiaceae</taxon>
        <taxon>Lichtheimia</taxon>
    </lineage>
</organism>
<dbReference type="InterPro" id="IPR001965">
    <property type="entry name" value="Znf_PHD"/>
</dbReference>
<feature type="compositionally biased region" description="Acidic residues" evidence="4">
    <location>
        <begin position="40"/>
        <end position="54"/>
    </location>
</feature>
<keyword evidence="3" id="KW-0862">Zinc</keyword>
<feature type="region of interest" description="Disordered" evidence="4">
    <location>
        <begin position="121"/>
        <end position="332"/>
    </location>
</feature>
<dbReference type="VEuPathDB" id="FungiDB:LCOR_07601.1"/>
<feature type="compositionally biased region" description="Low complexity" evidence="4">
    <location>
        <begin position="259"/>
        <end position="270"/>
    </location>
</feature>
<dbReference type="GO" id="GO:0033698">
    <property type="term" value="C:Rpd3L complex"/>
    <property type="evidence" value="ECO:0007669"/>
    <property type="project" value="TreeGrafter"/>
</dbReference>
<keyword evidence="2" id="KW-0863">Zinc-finger</keyword>
<feature type="compositionally biased region" description="Basic residues" evidence="4">
    <location>
        <begin position="149"/>
        <end position="167"/>
    </location>
</feature>
<proteinExistence type="predicted"/>
<dbReference type="SUPFAM" id="SSF57903">
    <property type="entry name" value="FYVE/PHD zinc finger"/>
    <property type="match status" value="1"/>
</dbReference>
<dbReference type="AlphaFoldDB" id="A0A068S5Q8"/>
<evidence type="ECO:0000313" key="7">
    <source>
        <dbReference type="Proteomes" id="UP000027586"/>
    </source>
</evidence>
<feature type="compositionally biased region" description="Low complexity" evidence="4">
    <location>
        <begin position="368"/>
        <end position="382"/>
    </location>
</feature>
<dbReference type="PANTHER" id="PTHR47793:SF1">
    <property type="entry name" value="HISTONE DEACETYLASE COMPLEX SUBUNIT CTI6"/>
    <property type="match status" value="1"/>
</dbReference>
<dbReference type="GO" id="GO:0070210">
    <property type="term" value="C:Rpd3L-Expanded complex"/>
    <property type="evidence" value="ECO:0007669"/>
    <property type="project" value="TreeGrafter"/>
</dbReference>
<dbReference type="InterPro" id="IPR019786">
    <property type="entry name" value="Zinc_finger_PHD-type_CS"/>
</dbReference>
<reference evidence="6" key="1">
    <citation type="submission" date="2013-08" db="EMBL/GenBank/DDBJ databases">
        <title>Gene expansion shapes genome architecture in the human pathogen Lichtheimia corymbifera: an evolutionary genomics analysis in the ancient terrestrial Mucorales (Mucoromycotina).</title>
        <authorList>
            <person name="Schwartze V.U."/>
            <person name="Winter S."/>
            <person name="Shelest E."/>
            <person name="Marcet-Houben M."/>
            <person name="Horn F."/>
            <person name="Wehner S."/>
            <person name="Hoffmann K."/>
            <person name="Riege K."/>
            <person name="Sammeth M."/>
            <person name="Nowrousian M."/>
            <person name="Valiante V."/>
            <person name="Linde J."/>
            <person name="Jacobsen I.D."/>
            <person name="Marz M."/>
            <person name="Brakhage A.A."/>
            <person name="Gabaldon T."/>
            <person name="Bocker S."/>
            <person name="Voigt K."/>
        </authorList>
    </citation>
    <scope>NUCLEOTIDE SEQUENCE [LARGE SCALE GENOMIC DNA]</scope>
    <source>
        <strain evidence="6">FSU 9682</strain>
    </source>
</reference>
<dbReference type="Gene3D" id="3.30.40.10">
    <property type="entry name" value="Zinc/RING finger domain, C3HC4 (zinc finger)"/>
    <property type="match status" value="1"/>
</dbReference>
<protein>
    <recommendedName>
        <fullName evidence="5">Zinc finger PHD-type domain-containing protein</fullName>
    </recommendedName>
</protein>
<gene>
    <name evidence="6" type="ORF">LCOR_07601.1</name>
</gene>
<dbReference type="GO" id="GO:0061186">
    <property type="term" value="P:negative regulation of silent mating-type cassette heterochromatin formation"/>
    <property type="evidence" value="ECO:0007669"/>
    <property type="project" value="TreeGrafter"/>
</dbReference>
<evidence type="ECO:0000313" key="6">
    <source>
        <dbReference type="EMBL" id="CDH56571.1"/>
    </source>
</evidence>